<proteinExistence type="predicted"/>
<protein>
    <submittedName>
        <fullName evidence="1">Uncharacterized protein</fullName>
    </submittedName>
</protein>
<reference evidence="1" key="1">
    <citation type="submission" date="2014-11" db="EMBL/GenBank/DDBJ databases">
        <authorList>
            <person name="Amaro Gonzalez C."/>
        </authorList>
    </citation>
    <scope>NUCLEOTIDE SEQUENCE</scope>
</reference>
<accession>A0A0E9VFK7</accession>
<dbReference type="AlphaFoldDB" id="A0A0E9VFK7"/>
<evidence type="ECO:0000313" key="1">
    <source>
        <dbReference type="EMBL" id="JAH75983.1"/>
    </source>
</evidence>
<organism evidence="1">
    <name type="scientific">Anguilla anguilla</name>
    <name type="common">European freshwater eel</name>
    <name type="synonym">Muraena anguilla</name>
    <dbReference type="NCBI Taxonomy" id="7936"/>
    <lineage>
        <taxon>Eukaryota</taxon>
        <taxon>Metazoa</taxon>
        <taxon>Chordata</taxon>
        <taxon>Craniata</taxon>
        <taxon>Vertebrata</taxon>
        <taxon>Euteleostomi</taxon>
        <taxon>Actinopterygii</taxon>
        <taxon>Neopterygii</taxon>
        <taxon>Teleostei</taxon>
        <taxon>Anguilliformes</taxon>
        <taxon>Anguillidae</taxon>
        <taxon>Anguilla</taxon>
    </lineage>
</organism>
<sequence>MQAKSECRCRKSYPRKTLASRL</sequence>
<reference evidence="1" key="2">
    <citation type="journal article" date="2015" name="Fish Shellfish Immunol.">
        <title>Early steps in the European eel (Anguilla anguilla)-Vibrio vulnificus interaction in the gills: Role of the RtxA13 toxin.</title>
        <authorList>
            <person name="Callol A."/>
            <person name="Pajuelo D."/>
            <person name="Ebbesson L."/>
            <person name="Teles M."/>
            <person name="MacKenzie S."/>
            <person name="Amaro C."/>
        </authorList>
    </citation>
    <scope>NUCLEOTIDE SEQUENCE</scope>
</reference>
<dbReference type="EMBL" id="GBXM01032594">
    <property type="protein sequence ID" value="JAH75983.1"/>
    <property type="molecule type" value="Transcribed_RNA"/>
</dbReference>
<name>A0A0E9VFK7_ANGAN</name>